<keyword evidence="2 5" id="KW-0812">Transmembrane</keyword>
<organism evidence="8 9">
    <name type="scientific">Salipaludibacillus neizhouensis</name>
    <dbReference type="NCBI Taxonomy" id="885475"/>
    <lineage>
        <taxon>Bacteria</taxon>
        <taxon>Bacillati</taxon>
        <taxon>Bacillota</taxon>
        <taxon>Bacilli</taxon>
        <taxon>Bacillales</taxon>
        <taxon>Bacillaceae</taxon>
    </lineage>
</organism>
<proteinExistence type="predicted"/>
<comment type="caution">
    <text evidence="8">The sequence shown here is derived from an EMBL/GenBank/DDBJ whole genome shotgun (WGS) entry which is preliminary data.</text>
</comment>
<dbReference type="EMBL" id="PDOE01000001">
    <property type="protein sequence ID" value="RKL68710.1"/>
    <property type="molecule type" value="Genomic_DNA"/>
</dbReference>
<protein>
    <submittedName>
        <fullName evidence="8">Uncharacterized protein</fullName>
    </submittedName>
</protein>
<accession>A0A3A9KD84</accession>
<keyword evidence="3 5" id="KW-1133">Transmembrane helix</keyword>
<evidence type="ECO:0000313" key="8">
    <source>
        <dbReference type="EMBL" id="RKL68710.1"/>
    </source>
</evidence>
<sequence length="211" mass="23372">MEFLDQASIGFLVIFLATLLIFGEIMVRTKGLFGLLGIAIMTMYFSYHLTSIDEGFWVVILYLIGLCLVIFDGKVTGDGTIAFIGILLMVLGLALPAPDLVYGVLVGLALIIAAPSSYLFTKMFRPRKMWEKMTLKDKLSSENGYNSMNEDYYELIGKMGVTKTPFRPTGTVEIDGKLFSATSDNLWINEEVSVKIISVDGTRILIAPENK</sequence>
<feature type="domain" description="NfeD integral membrane" evidence="7">
    <location>
        <begin position="10"/>
        <end position="121"/>
    </location>
</feature>
<evidence type="ECO:0000313" key="9">
    <source>
        <dbReference type="Proteomes" id="UP000281498"/>
    </source>
</evidence>
<dbReference type="Pfam" id="PF24961">
    <property type="entry name" value="NfeD_membrane"/>
    <property type="match status" value="1"/>
</dbReference>
<keyword evidence="4 5" id="KW-0472">Membrane</keyword>
<name>A0A3A9KD84_9BACI</name>
<dbReference type="AlphaFoldDB" id="A0A3A9KD84"/>
<dbReference type="Proteomes" id="UP000281498">
    <property type="component" value="Unassembled WGS sequence"/>
</dbReference>
<dbReference type="SUPFAM" id="SSF141322">
    <property type="entry name" value="NfeD domain-like"/>
    <property type="match status" value="1"/>
</dbReference>
<evidence type="ECO:0000256" key="5">
    <source>
        <dbReference type="SAM" id="Phobius"/>
    </source>
</evidence>
<keyword evidence="9" id="KW-1185">Reference proteome</keyword>
<feature type="transmembrane region" description="Helical" evidence="5">
    <location>
        <begin position="55"/>
        <end position="71"/>
    </location>
</feature>
<evidence type="ECO:0000256" key="3">
    <source>
        <dbReference type="ARBA" id="ARBA00022989"/>
    </source>
</evidence>
<evidence type="ECO:0000256" key="1">
    <source>
        <dbReference type="ARBA" id="ARBA00004141"/>
    </source>
</evidence>
<dbReference type="PANTHER" id="PTHR33507">
    <property type="entry name" value="INNER MEMBRANE PROTEIN YBBJ"/>
    <property type="match status" value="1"/>
</dbReference>
<dbReference type="InterPro" id="IPR056739">
    <property type="entry name" value="NfeD_membrane"/>
</dbReference>
<feature type="transmembrane region" description="Helical" evidence="5">
    <location>
        <begin position="101"/>
        <end position="120"/>
    </location>
</feature>
<dbReference type="GO" id="GO:0005886">
    <property type="term" value="C:plasma membrane"/>
    <property type="evidence" value="ECO:0007669"/>
    <property type="project" value="TreeGrafter"/>
</dbReference>
<dbReference type="OrthoDB" id="9806253at2"/>
<reference evidence="8 9" key="1">
    <citation type="submission" date="2017-10" db="EMBL/GenBank/DDBJ databases">
        <title>Bacillus sp. nov., a halophilic bacterium isolated from a Keqin Lake.</title>
        <authorList>
            <person name="Wang H."/>
        </authorList>
    </citation>
    <scope>NUCLEOTIDE SEQUENCE [LARGE SCALE GENOMIC DNA]</scope>
    <source>
        <strain evidence="8 9">KCTC 13187</strain>
    </source>
</reference>
<dbReference type="RefSeq" id="WP_110936650.1">
    <property type="nucleotide sequence ID" value="NZ_KZ614146.1"/>
</dbReference>
<feature type="transmembrane region" description="Helical" evidence="5">
    <location>
        <begin position="6"/>
        <end position="25"/>
    </location>
</feature>
<dbReference type="InterPro" id="IPR012340">
    <property type="entry name" value="NA-bd_OB-fold"/>
</dbReference>
<evidence type="ECO:0000259" key="7">
    <source>
        <dbReference type="Pfam" id="PF24961"/>
    </source>
</evidence>
<feature type="transmembrane region" description="Helical" evidence="5">
    <location>
        <begin position="78"/>
        <end position="95"/>
    </location>
</feature>
<dbReference type="Pfam" id="PF01957">
    <property type="entry name" value="NfeD"/>
    <property type="match status" value="1"/>
</dbReference>
<dbReference type="Gene3D" id="2.40.50.140">
    <property type="entry name" value="Nucleic acid-binding proteins"/>
    <property type="match status" value="1"/>
</dbReference>
<dbReference type="InterPro" id="IPR052165">
    <property type="entry name" value="Membrane_assoc_protease"/>
</dbReference>
<dbReference type="InterPro" id="IPR002810">
    <property type="entry name" value="NfeD-like_C"/>
</dbReference>
<feature type="domain" description="NfeD-like C-terminal" evidence="6">
    <location>
        <begin position="154"/>
        <end position="208"/>
    </location>
</feature>
<gene>
    <name evidence="8" type="ORF">CR203_01260</name>
</gene>
<evidence type="ECO:0000256" key="4">
    <source>
        <dbReference type="ARBA" id="ARBA00023136"/>
    </source>
</evidence>
<dbReference type="PANTHER" id="PTHR33507:SF3">
    <property type="entry name" value="INNER MEMBRANE PROTEIN YBBJ"/>
    <property type="match status" value="1"/>
</dbReference>
<evidence type="ECO:0000259" key="6">
    <source>
        <dbReference type="Pfam" id="PF01957"/>
    </source>
</evidence>
<comment type="subcellular location">
    <subcellularLocation>
        <location evidence="1">Membrane</location>
        <topology evidence="1">Multi-pass membrane protein</topology>
    </subcellularLocation>
</comment>
<evidence type="ECO:0000256" key="2">
    <source>
        <dbReference type="ARBA" id="ARBA00022692"/>
    </source>
</evidence>